<dbReference type="InterPro" id="IPR018044">
    <property type="entry name" value="Peptidase_S11"/>
</dbReference>
<accession>A0AB39VH25</accession>
<comment type="similarity">
    <text evidence="1 9">Belongs to the peptidase S11 family.</text>
</comment>
<protein>
    <submittedName>
        <fullName evidence="12">D-alanyl-D-alanine carboxypeptidase family protein</fullName>
        <ecNumber evidence="12">3.4.-.-</ecNumber>
    </submittedName>
</protein>
<feature type="compositionally biased region" description="Low complexity" evidence="10">
    <location>
        <begin position="79"/>
        <end position="93"/>
    </location>
</feature>
<feature type="active site" description="Acyl-ester intermediate" evidence="7">
    <location>
        <position position="162"/>
    </location>
</feature>
<evidence type="ECO:0000256" key="10">
    <source>
        <dbReference type="SAM" id="MobiDB-lite"/>
    </source>
</evidence>
<evidence type="ECO:0000259" key="11">
    <source>
        <dbReference type="Pfam" id="PF00768"/>
    </source>
</evidence>
<dbReference type="Gene3D" id="3.40.710.10">
    <property type="entry name" value="DD-peptidase/beta-lactamase superfamily"/>
    <property type="match status" value="1"/>
</dbReference>
<keyword evidence="4" id="KW-0133">Cell shape</keyword>
<evidence type="ECO:0000256" key="3">
    <source>
        <dbReference type="ARBA" id="ARBA00022801"/>
    </source>
</evidence>
<dbReference type="KEGG" id="lrug:AB8B22_07380"/>
<evidence type="ECO:0000256" key="9">
    <source>
        <dbReference type="RuleBase" id="RU004016"/>
    </source>
</evidence>
<keyword evidence="6" id="KW-0961">Cell wall biogenesis/degradation</keyword>
<evidence type="ECO:0000256" key="4">
    <source>
        <dbReference type="ARBA" id="ARBA00022960"/>
    </source>
</evidence>
<keyword evidence="5" id="KW-0573">Peptidoglycan synthesis</keyword>
<feature type="binding site" evidence="8">
    <location>
        <position position="333"/>
    </location>
    <ligand>
        <name>substrate</name>
    </ligand>
</feature>
<dbReference type="GO" id="GO:0009252">
    <property type="term" value="P:peptidoglycan biosynthetic process"/>
    <property type="evidence" value="ECO:0007669"/>
    <property type="project" value="UniProtKB-KW"/>
</dbReference>
<feature type="compositionally biased region" description="Basic residues" evidence="10">
    <location>
        <begin position="62"/>
        <end position="76"/>
    </location>
</feature>
<dbReference type="GO" id="GO:0071555">
    <property type="term" value="P:cell wall organization"/>
    <property type="evidence" value="ECO:0007669"/>
    <property type="project" value="UniProtKB-KW"/>
</dbReference>
<sequence length="487" mass="54241">MFSKTKKILILTVFFAVLLYGEGEGTSEKQDSGSSKSEAVKVVKSGSDEIEQATNRGNSAHKYSKKSSKHNKKHKNKSEWNSKNSKNTSSKASDTLNSKGKNSKSQTDSLTKSKKNVKIVKAVEKEKEGESKYNGKVIKFIATTDGKVIKNEDAKQKHPIASLTKVMNIMVALDQVDKGKVKLSDKVCFTPDVVDTGGSWLNAKAGDCFTLRDLLRAEIIYSANNAAYMVASYIGKGNLDNYVKLMNEKAKEFGMKDTQYFTPSGLPTSMTKKQMDISTAYDMYLLGRQAIKDERLREWMSEKELELLNEKGEEVVYNNRNHLLGQFGVFGLKTGFHEQAGYNMIVSSKIGNLEIISVSLGNKSDVERTEEQKKEFQAIEKNLVPIYKAGQVVANKFKIKDAVKKEITGILAENVYQLGNTDYKFEVKDLRVTAEKDGILKGDVIGKLQVLSNDNKIVNTIDIVASNDYKRLSLLGKVLRFVTFGMA</sequence>
<dbReference type="Pfam" id="PF00768">
    <property type="entry name" value="Peptidase_S11"/>
    <property type="match status" value="1"/>
</dbReference>
<dbReference type="AlphaFoldDB" id="A0AB39VH25"/>
<organism evidence="12">
    <name type="scientific">Leptotrichia rugosa</name>
    <dbReference type="NCBI Taxonomy" id="3239302"/>
    <lineage>
        <taxon>Bacteria</taxon>
        <taxon>Fusobacteriati</taxon>
        <taxon>Fusobacteriota</taxon>
        <taxon>Fusobacteriia</taxon>
        <taxon>Fusobacteriales</taxon>
        <taxon>Leptotrichiaceae</taxon>
        <taxon>Leptotrichia</taxon>
    </lineage>
</organism>
<feature type="domain" description="Peptidase S11 D-alanyl-D-alanine carboxypeptidase A N-terminal" evidence="11">
    <location>
        <begin position="141"/>
        <end position="363"/>
    </location>
</feature>
<dbReference type="PRINTS" id="PR00725">
    <property type="entry name" value="DADACBPTASE1"/>
</dbReference>
<keyword evidence="3 12" id="KW-0378">Hydrolase</keyword>
<dbReference type="InterPro" id="IPR012338">
    <property type="entry name" value="Beta-lactam/transpept-like"/>
</dbReference>
<name>A0AB39VH25_9FUSO</name>
<reference evidence="12" key="1">
    <citation type="submission" date="2024-07" db="EMBL/GenBank/DDBJ databases">
        <authorList>
            <person name="Li X.-J."/>
            <person name="Wang X."/>
        </authorList>
    </citation>
    <scope>NUCLEOTIDE SEQUENCE</scope>
    <source>
        <strain evidence="12">HSP-334</strain>
    </source>
</reference>
<dbReference type="GO" id="GO:0006508">
    <property type="term" value="P:proteolysis"/>
    <property type="evidence" value="ECO:0007669"/>
    <property type="project" value="InterPro"/>
</dbReference>
<dbReference type="GO" id="GO:0009002">
    <property type="term" value="F:serine-type D-Ala-D-Ala carboxypeptidase activity"/>
    <property type="evidence" value="ECO:0007669"/>
    <property type="project" value="InterPro"/>
</dbReference>
<keyword evidence="12" id="KW-0121">Carboxypeptidase</keyword>
<evidence type="ECO:0000256" key="8">
    <source>
        <dbReference type="PIRSR" id="PIRSR618044-2"/>
    </source>
</evidence>
<evidence type="ECO:0000256" key="6">
    <source>
        <dbReference type="ARBA" id="ARBA00023316"/>
    </source>
</evidence>
<feature type="region of interest" description="Disordered" evidence="10">
    <location>
        <begin position="25"/>
        <end position="113"/>
    </location>
</feature>
<dbReference type="EMBL" id="CP165644">
    <property type="protein sequence ID" value="XDU66238.1"/>
    <property type="molecule type" value="Genomic_DNA"/>
</dbReference>
<dbReference type="PANTHER" id="PTHR21581">
    <property type="entry name" value="D-ALANYL-D-ALANINE CARBOXYPEPTIDASE"/>
    <property type="match status" value="1"/>
</dbReference>
<gene>
    <name evidence="12" type="ORF">AB8B22_07380</name>
</gene>
<evidence type="ECO:0000313" key="12">
    <source>
        <dbReference type="EMBL" id="XDU66238.1"/>
    </source>
</evidence>
<dbReference type="SUPFAM" id="SSF56601">
    <property type="entry name" value="beta-lactamase/transpeptidase-like"/>
    <property type="match status" value="1"/>
</dbReference>
<proteinExistence type="inferred from homology"/>
<evidence type="ECO:0000256" key="5">
    <source>
        <dbReference type="ARBA" id="ARBA00022984"/>
    </source>
</evidence>
<keyword evidence="12" id="KW-0645">Protease</keyword>
<dbReference type="GO" id="GO:0008360">
    <property type="term" value="P:regulation of cell shape"/>
    <property type="evidence" value="ECO:0007669"/>
    <property type="project" value="UniProtKB-KW"/>
</dbReference>
<feature type="active site" evidence="7">
    <location>
        <position position="222"/>
    </location>
</feature>
<feature type="active site" description="Proton acceptor" evidence="7">
    <location>
        <position position="165"/>
    </location>
</feature>
<dbReference type="InterPro" id="IPR001967">
    <property type="entry name" value="Peptidase_S11_N"/>
</dbReference>
<feature type="compositionally biased region" description="Low complexity" evidence="10">
    <location>
        <begin position="32"/>
        <end position="45"/>
    </location>
</feature>
<feature type="compositionally biased region" description="Polar residues" evidence="10">
    <location>
        <begin position="94"/>
        <end position="110"/>
    </location>
</feature>
<dbReference type="PANTHER" id="PTHR21581:SF6">
    <property type="entry name" value="TRAFFICKING PROTEIN PARTICLE COMPLEX SUBUNIT 12"/>
    <property type="match status" value="1"/>
</dbReference>
<dbReference type="EC" id="3.4.-.-" evidence="12"/>
<keyword evidence="2" id="KW-0732">Signal</keyword>
<dbReference type="RefSeq" id="WP_369710630.1">
    <property type="nucleotide sequence ID" value="NZ_CP165644.1"/>
</dbReference>
<evidence type="ECO:0000256" key="7">
    <source>
        <dbReference type="PIRSR" id="PIRSR618044-1"/>
    </source>
</evidence>
<evidence type="ECO:0000256" key="1">
    <source>
        <dbReference type="ARBA" id="ARBA00007164"/>
    </source>
</evidence>
<evidence type="ECO:0000256" key="2">
    <source>
        <dbReference type="ARBA" id="ARBA00022729"/>
    </source>
</evidence>